<dbReference type="InterPro" id="IPR013087">
    <property type="entry name" value="Znf_C2H2_type"/>
</dbReference>
<dbReference type="Proteomes" id="UP000266234">
    <property type="component" value="Unassembled WGS sequence"/>
</dbReference>
<dbReference type="STRING" id="694270.A0A395SQW6"/>
<sequence length="182" mass="20759">MVYSDCWMYQLQQPATVDPNEVLIDPGFNYASQSDHVSAFKIADFAAEPGASSSTAQLPNQYHCSECNCFFEKNRDFKYIKQSPQLGTARFSKLMRRHSKHMKRHEKPVKCKADANCTTTKAEQRDMDRHYRSAHKAYAASKGILTEATSCGFAGCASNFTRRDNLLKHRKKFHGLEEHGRD</sequence>
<organism evidence="3 4">
    <name type="scientific">Fusarium longipes</name>
    <dbReference type="NCBI Taxonomy" id="694270"/>
    <lineage>
        <taxon>Eukaryota</taxon>
        <taxon>Fungi</taxon>
        <taxon>Dikarya</taxon>
        <taxon>Ascomycota</taxon>
        <taxon>Pezizomycotina</taxon>
        <taxon>Sordariomycetes</taxon>
        <taxon>Hypocreomycetidae</taxon>
        <taxon>Hypocreales</taxon>
        <taxon>Nectriaceae</taxon>
        <taxon>Fusarium</taxon>
    </lineage>
</organism>
<reference evidence="3 4" key="1">
    <citation type="journal article" date="2018" name="PLoS Pathog.">
        <title>Evolution of structural diversity of trichothecenes, a family of toxins produced by plant pathogenic and entomopathogenic fungi.</title>
        <authorList>
            <person name="Proctor R.H."/>
            <person name="McCormick S.P."/>
            <person name="Kim H.S."/>
            <person name="Cardoza R.E."/>
            <person name="Stanley A.M."/>
            <person name="Lindo L."/>
            <person name="Kelly A."/>
            <person name="Brown D.W."/>
            <person name="Lee T."/>
            <person name="Vaughan M.M."/>
            <person name="Alexander N.J."/>
            <person name="Busman M."/>
            <person name="Gutierrez S."/>
        </authorList>
    </citation>
    <scope>NUCLEOTIDE SEQUENCE [LARGE SCALE GENOMIC DNA]</scope>
    <source>
        <strain evidence="3 4">NRRL 20695</strain>
    </source>
</reference>
<evidence type="ECO:0000259" key="2">
    <source>
        <dbReference type="PROSITE" id="PS50157"/>
    </source>
</evidence>
<dbReference type="PROSITE" id="PS50157">
    <property type="entry name" value="ZINC_FINGER_C2H2_2"/>
    <property type="match status" value="1"/>
</dbReference>
<accession>A0A395SQW6</accession>
<proteinExistence type="predicted"/>
<evidence type="ECO:0000313" key="4">
    <source>
        <dbReference type="Proteomes" id="UP000266234"/>
    </source>
</evidence>
<feature type="domain" description="C2H2-type" evidence="2">
    <location>
        <begin position="149"/>
        <end position="179"/>
    </location>
</feature>
<dbReference type="GO" id="GO:0008270">
    <property type="term" value="F:zinc ion binding"/>
    <property type="evidence" value="ECO:0007669"/>
    <property type="project" value="UniProtKB-KW"/>
</dbReference>
<dbReference type="OrthoDB" id="654211at2759"/>
<dbReference type="PROSITE" id="PS00028">
    <property type="entry name" value="ZINC_FINGER_C2H2_1"/>
    <property type="match status" value="1"/>
</dbReference>
<keyword evidence="1" id="KW-0862">Zinc</keyword>
<evidence type="ECO:0000256" key="1">
    <source>
        <dbReference type="PROSITE-ProRule" id="PRU00042"/>
    </source>
</evidence>
<dbReference type="EMBL" id="PXOG01000129">
    <property type="protein sequence ID" value="RGP74864.1"/>
    <property type="molecule type" value="Genomic_DNA"/>
</dbReference>
<keyword evidence="1" id="KW-0863">Zinc-finger</keyword>
<comment type="caution">
    <text evidence="3">The sequence shown here is derived from an EMBL/GenBank/DDBJ whole genome shotgun (WGS) entry which is preliminary data.</text>
</comment>
<evidence type="ECO:0000313" key="3">
    <source>
        <dbReference type="EMBL" id="RGP74864.1"/>
    </source>
</evidence>
<dbReference type="AlphaFoldDB" id="A0A395SQW6"/>
<keyword evidence="4" id="KW-1185">Reference proteome</keyword>
<keyword evidence="1" id="KW-0479">Metal-binding</keyword>
<gene>
    <name evidence="3" type="ORF">FLONG3_5976</name>
</gene>
<protein>
    <recommendedName>
        <fullName evidence="2">C2H2-type domain-containing protein</fullName>
    </recommendedName>
</protein>
<name>A0A395SQW6_9HYPO</name>